<evidence type="ECO:0000256" key="2">
    <source>
        <dbReference type="ARBA" id="ARBA00012438"/>
    </source>
</evidence>
<dbReference type="SUPFAM" id="SSF52172">
    <property type="entry name" value="CheY-like"/>
    <property type="match status" value="1"/>
</dbReference>
<dbReference type="Pfam" id="PF02518">
    <property type="entry name" value="HATPase_c"/>
    <property type="match status" value="1"/>
</dbReference>
<dbReference type="Gene3D" id="3.30.565.10">
    <property type="entry name" value="Histidine kinase-like ATPase, C-terminal domain"/>
    <property type="match status" value="1"/>
</dbReference>
<dbReference type="PANTHER" id="PTHR43047:SF66">
    <property type="entry name" value="HISKA"/>
    <property type="match status" value="1"/>
</dbReference>
<dbReference type="EMBL" id="WTPW01001979">
    <property type="protein sequence ID" value="KAF0403958.1"/>
    <property type="molecule type" value="Genomic_DNA"/>
</dbReference>
<dbReference type="SMART" id="SM00065">
    <property type="entry name" value="GAF"/>
    <property type="match status" value="1"/>
</dbReference>
<dbReference type="InterPro" id="IPR005467">
    <property type="entry name" value="His_kinase_dom"/>
</dbReference>
<dbReference type="InterPro" id="IPR036890">
    <property type="entry name" value="HATPase_C_sf"/>
</dbReference>
<dbReference type="SUPFAM" id="SSF55781">
    <property type="entry name" value="GAF domain-like"/>
    <property type="match status" value="1"/>
</dbReference>
<protein>
    <recommendedName>
        <fullName evidence="2">histidine kinase</fullName>
        <ecNumber evidence="2">2.7.13.3</ecNumber>
    </recommendedName>
</protein>
<gene>
    <name evidence="7" type="ORF">F8M41_009122</name>
</gene>
<evidence type="ECO:0000313" key="7">
    <source>
        <dbReference type="EMBL" id="KAF0403958.1"/>
    </source>
</evidence>
<dbReference type="Gene3D" id="6.10.250.690">
    <property type="match status" value="1"/>
</dbReference>
<dbReference type="Gene3D" id="1.10.287.130">
    <property type="match status" value="1"/>
</dbReference>
<keyword evidence="8" id="KW-1185">Reference proteome</keyword>
<dbReference type="InterPro" id="IPR003661">
    <property type="entry name" value="HisK_dim/P_dom"/>
</dbReference>
<dbReference type="SMART" id="SM00388">
    <property type="entry name" value="HisKA"/>
    <property type="match status" value="1"/>
</dbReference>
<dbReference type="SMART" id="SM00387">
    <property type="entry name" value="HATPase_c"/>
    <property type="match status" value="1"/>
</dbReference>
<comment type="caution">
    <text evidence="7">The sequence shown here is derived from an EMBL/GenBank/DDBJ whole genome shotgun (WGS) entry which is preliminary data.</text>
</comment>
<keyword evidence="3" id="KW-0597">Phosphoprotein</keyword>
<evidence type="ECO:0000256" key="1">
    <source>
        <dbReference type="ARBA" id="ARBA00000085"/>
    </source>
</evidence>
<evidence type="ECO:0000256" key="3">
    <source>
        <dbReference type="ARBA" id="ARBA00022553"/>
    </source>
</evidence>
<dbReference type="PROSITE" id="PS50109">
    <property type="entry name" value="HIS_KIN"/>
    <property type="match status" value="1"/>
</dbReference>
<dbReference type="Gene3D" id="3.30.450.40">
    <property type="match status" value="1"/>
</dbReference>
<dbReference type="AlphaFoldDB" id="A0A8H3X3C0"/>
<dbReference type="InterPro" id="IPR004358">
    <property type="entry name" value="Sig_transdc_His_kin-like_C"/>
</dbReference>
<evidence type="ECO:0000256" key="4">
    <source>
        <dbReference type="ARBA" id="ARBA00022679"/>
    </source>
</evidence>
<name>A0A8H3X3C0_GIGMA</name>
<dbReference type="OrthoDB" id="60033at2759"/>
<dbReference type="InterPro" id="IPR029016">
    <property type="entry name" value="GAF-like_dom_sf"/>
</dbReference>
<dbReference type="CDD" id="cd16922">
    <property type="entry name" value="HATPase_EvgS-ArcB-TorS-like"/>
    <property type="match status" value="1"/>
</dbReference>
<evidence type="ECO:0000256" key="5">
    <source>
        <dbReference type="ARBA" id="ARBA00022777"/>
    </source>
</evidence>
<dbReference type="FunFam" id="3.30.565.10:FF:000010">
    <property type="entry name" value="Sensor histidine kinase RcsC"/>
    <property type="match status" value="1"/>
</dbReference>
<dbReference type="SUPFAM" id="SSF55874">
    <property type="entry name" value="ATPase domain of HSP90 chaperone/DNA topoisomerase II/histidine kinase"/>
    <property type="match status" value="1"/>
</dbReference>
<comment type="catalytic activity">
    <reaction evidence="1">
        <text>ATP + protein L-histidine = ADP + protein N-phospho-L-histidine.</text>
        <dbReference type="EC" id="2.7.13.3"/>
    </reaction>
</comment>
<proteinExistence type="predicted"/>
<dbReference type="PRINTS" id="PR00344">
    <property type="entry name" value="BCTRLSENSOR"/>
</dbReference>
<evidence type="ECO:0000259" key="6">
    <source>
        <dbReference type="PROSITE" id="PS50109"/>
    </source>
</evidence>
<keyword evidence="5 7" id="KW-0418">Kinase</keyword>
<dbReference type="SUPFAM" id="SSF47384">
    <property type="entry name" value="Homodimeric domain of signal transducing histidine kinase"/>
    <property type="match status" value="2"/>
</dbReference>
<dbReference type="GO" id="GO:0009927">
    <property type="term" value="F:histidine phosphotransfer kinase activity"/>
    <property type="evidence" value="ECO:0007669"/>
    <property type="project" value="TreeGrafter"/>
</dbReference>
<dbReference type="CDD" id="cd00082">
    <property type="entry name" value="HisKA"/>
    <property type="match status" value="1"/>
</dbReference>
<keyword evidence="4" id="KW-0808">Transferase</keyword>
<dbReference type="InterPro" id="IPR003018">
    <property type="entry name" value="GAF"/>
</dbReference>
<dbReference type="Proteomes" id="UP000439903">
    <property type="component" value="Unassembled WGS sequence"/>
</dbReference>
<dbReference type="Pfam" id="PF00512">
    <property type="entry name" value="HisKA"/>
    <property type="match status" value="1"/>
</dbReference>
<dbReference type="EC" id="2.7.13.3" evidence="2"/>
<accession>A0A8H3X3C0</accession>
<dbReference type="GO" id="GO:0005886">
    <property type="term" value="C:plasma membrane"/>
    <property type="evidence" value="ECO:0007669"/>
    <property type="project" value="TreeGrafter"/>
</dbReference>
<dbReference type="InterPro" id="IPR003594">
    <property type="entry name" value="HATPase_dom"/>
</dbReference>
<dbReference type="GO" id="GO:0000155">
    <property type="term" value="F:phosphorelay sensor kinase activity"/>
    <property type="evidence" value="ECO:0007669"/>
    <property type="project" value="InterPro"/>
</dbReference>
<dbReference type="Gene3D" id="3.30.450.20">
    <property type="entry name" value="PAS domain"/>
    <property type="match status" value="1"/>
</dbReference>
<evidence type="ECO:0000313" key="8">
    <source>
        <dbReference type="Proteomes" id="UP000439903"/>
    </source>
</evidence>
<dbReference type="InterPro" id="IPR036097">
    <property type="entry name" value="HisK_dim/P_sf"/>
</dbReference>
<dbReference type="PANTHER" id="PTHR43047">
    <property type="entry name" value="TWO-COMPONENT HISTIDINE PROTEIN KINASE"/>
    <property type="match status" value="1"/>
</dbReference>
<dbReference type="InterPro" id="IPR011006">
    <property type="entry name" value="CheY-like_superfamily"/>
</dbReference>
<sequence length="1050" mass="120210">MSSSLMMLSESENSNFIDMVYNYVWSSTPLGPMDTWDAALKNATNLCLKTEFPMCIFIDPSNWTLLYNKAFVPILMAKHPALGKQVKDVWPEIYEIRISIEFNNVVTTGKGFYLHDQHCILQRDGYDEGAYFNYSYSPIFKSDGKICALWCITQETTQQVLNARRLKLLGEFGHLTSSIESLESACHIITKALKNNEDIPYTLIYFVKHKLNTDSDSLIAHLMTTTFDSDDKEKRNIPDYLPESLETIDLAKDANKSYDTYKELKRSAATYSFLKCDSWPIYLVLKEGRTVKVLLNDESQAVLFPIKITLDNDHVLSVVLIYGISRSCTLDDRYMEFFNLVTNQIYVLLQHGKSVEDEKNQNKILAEMNYQKITFLQGISHELKTPLSLMLSPLDDVINICTQEPLLMSHLQIIRPSETSKIQGLDKGADDYLIKPFSTRELIFRIRANIECSILRRKILYNRYKQEDIKQLLLSIINMILSDSDLDKILLDITKEIYRRLPCEKIFIISNEPSRNNKIVIPYENGSEDLTPIIIPFTEINDNNSNSQLFTRSQKYFNENSGIDISLDIYSDEVHKNVSILSVEIRLDNNFWGWIKLYRSQNSVWFDSEIELLQQISNHISLAITYAKLLEEIEEKEIQIKSAEFANDAKTQILANTSHELRTPLGAIVGIISSLESTTLTTEQKDMLNITSNAADIVLSIVNDVLNAAKLEAKKLILVNRTFDLLNSLESTIVIFGKKAATKNIELIVNCEIDILPRYVKSDPERLNQVLTHLLSNSVKFTNEGGIILTISMQPQEGIEKNNEKNSSCDQVVKKEKLLIELSDTGIGINPEYIKHAWECFSQGDMSMTKKQDGAGLGLSICKNLVEINGGEIKVESQLGKGSKFSFTWNVEILSMPSLSAETHFNKQTSYVLPHTIRKKRILIIHSAENLRSSILNYLKSVEKVDTFDTFEKSIKAIKTYKELYDQFTYDIVFIGLYENNKEEIINFLFELKELLIDNNNLAIIFIVFPNNERIALARELMEKILGTFVVYTPITLNKLINQFFYMGIY</sequence>
<reference evidence="7 8" key="1">
    <citation type="journal article" date="2019" name="Environ. Microbiol.">
        <title>At the nexus of three kingdoms: the genome of the mycorrhizal fungus Gigaspora margarita provides insights into plant, endobacterial and fungal interactions.</title>
        <authorList>
            <person name="Venice F."/>
            <person name="Ghignone S."/>
            <person name="Salvioli di Fossalunga A."/>
            <person name="Amselem J."/>
            <person name="Novero M."/>
            <person name="Xianan X."/>
            <person name="Sedzielewska Toro K."/>
            <person name="Morin E."/>
            <person name="Lipzen A."/>
            <person name="Grigoriev I.V."/>
            <person name="Henrissat B."/>
            <person name="Martin F.M."/>
            <person name="Bonfante P."/>
        </authorList>
    </citation>
    <scope>NUCLEOTIDE SEQUENCE [LARGE SCALE GENOMIC DNA]</scope>
    <source>
        <strain evidence="7 8">BEG34</strain>
    </source>
</reference>
<feature type="domain" description="Histidine kinase" evidence="6">
    <location>
        <begin position="656"/>
        <end position="893"/>
    </location>
</feature>
<organism evidence="7 8">
    <name type="scientific">Gigaspora margarita</name>
    <dbReference type="NCBI Taxonomy" id="4874"/>
    <lineage>
        <taxon>Eukaryota</taxon>
        <taxon>Fungi</taxon>
        <taxon>Fungi incertae sedis</taxon>
        <taxon>Mucoromycota</taxon>
        <taxon>Glomeromycotina</taxon>
        <taxon>Glomeromycetes</taxon>
        <taxon>Diversisporales</taxon>
        <taxon>Gigasporaceae</taxon>
        <taxon>Gigaspora</taxon>
    </lineage>
</organism>